<keyword evidence="2" id="KW-1185">Reference proteome</keyword>
<dbReference type="AlphaFoldDB" id="A0AAD4LAT4"/>
<gene>
    <name evidence="1" type="ORF">EDB92DRAFT_1877383</name>
</gene>
<evidence type="ECO:0000313" key="2">
    <source>
        <dbReference type="Proteomes" id="UP001201163"/>
    </source>
</evidence>
<dbReference type="Proteomes" id="UP001201163">
    <property type="component" value="Unassembled WGS sequence"/>
</dbReference>
<organism evidence="1 2">
    <name type="scientific">Lactarius akahatsu</name>
    <dbReference type="NCBI Taxonomy" id="416441"/>
    <lineage>
        <taxon>Eukaryota</taxon>
        <taxon>Fungi</taxon>
        <taxon>Dikarya</taxon>
        <taxon>Basidiomycota</taxon>
        <taxon>Agaricomycotina</taxon>
        <taxon>Agaricomycetes</taxon>
        <taxon>Russulales</taxon>
        <taxon>Russulaceae</taxon>
        <taxon>Lactarius</taxon>
    </lineage>
</organism>
<sequence length="167" mass="18833">MYKTRHLNCSTSSVLSGIELFTMLRITIRRWHLLSSDRFAIFTYLCIKIPILPQHGSPPPRAIGMTLWISHPRIQCAQSLATLTSLAPSLLALSCMIMPHWSLPFPVPLCLPCLCLPHFVSSKASRIHNRSTTSNPLINHLSKVSAFLFPHQLRPPLAQYRTLSIQV</sequence>
<accession>A0AAD4LAT4</accession>
<reference evidence="1" key="1">
    <citation type="submission" date="2022-01" db="EMBL/GenBank/DDBJ databases">
        <title>Comparative genomics reveals a dynamic genome evolution in the ectomycorrhizal milk-cap (Lactarius) mushrooms.</title>
        <authorList>
            <consortium name="DOE Joint Genome Institute"/>
            <person name="Lebreton A."/>
            <person name="Tang N."/>
            <person name="Kuo A."/>
            <person name="LaButti K."/>
            <person name="Drula E."/>
            <person name="Barry K."/>
            <person name="Clum A."/>
            <person name="Lipzen A."/>
            <person name="Mousain D."/>
            <person name="Ng V."/>
            <person name="Wang R."/>
            <person name="Wang X."/>
            <person name="Dai Y."/>
            <person name="Henrissat B."/>
            <person name="Grigoriev I.V."/>
            <person name="Guerin-Laguette A."/>
            <person name="Yu F."/>
            <person name="Martin F.M."/>
        </authorList>
    </citation>
    <scope>NUCLEOTIDE SEQUENCE</scope>
    <source>
        <strain evidence="1">QP</strain>
    </source>
</reference>
<protein>
    <submittedName>
        <fullName evidence="1">Uncharacterized protein</fullName>
    </submittedName>
</protein>
<comment type="caution">
    <text evidence="1">The sequence shown here is derived from an EMBL/GenBank/DDBJ whole genome shotgun (WGS) entry which is preliminary data.</text>
</comment>
<name>A0AAD4LAT4_9AGAM</name>
<proteinExistence type="predicted"/>
<evidence type="ECO:0000313" key="1">
    <source>
        <dbReference type="EMBL" id="KAH8987027.1"/>
    </source>
</evidence>
<dbReference type="EMBL" id="JAKELL010000050">
    <property type="protein sequence ID" value="KAH8987027.1"/>
    <property type="molecule type" value="Genomic_DNA"/>
</dbReference>